<evidence type="ECO:0000313" key="1">
    <source>
        <dbReference type="EMBL" id="MFD1674646.1"/>
    </source>
</evidence>
<protein>
    <submittedName>
        <fullName evidence="1">Uncharacterized protein</fullName>
    </submittedName>
</protein>
<dbReference type="Proteomes" id="UP001597079">
    <property type="component" value="Unassembled WGS sequence"/>
</dbReference>
<accession>A0ABW4JG55</accession>
<reference evidence="2" key="1">
    <citation type="journal article" date="2019" name="Int. J. Syst. Evol. Microbiol.">
        <title>The Global Catalogue of Microorganisms (GCM) 10K type strain sequencing project: providing services to taxonomists for standard genome sequencing and annotation.</title>
        <authorList>
            <consortium name="The Broad Institute Genomics Platform"/>
            <consortium name="The Broad Institute Genome Sequencing Center for Infectious Disease"/>
            <person name="Wu L."/>
            <person name="Ma J."/>
        </authorList>
    </citation>
    <scope>NUCLEOTIDE SEQUENCE [LARGE SCALE GENOMIC DNA]</scope>
    <source>
        <strain evidence="2">CGMCC 1.12286</strain>
    </source>
</reference>
<dbReference type="EMBL" id="JBHUCX010000020">
    <property type="protein sequence ID" value="MFD1674646.1"/>
    <property type="molecule type" value="Genomic_DNA"/>
</dbReference>
<comment type="caution">
    <text evidence="1">The sequence shown here is derived from an EMBL/GenBank/DDBJ whole genome shotgun (WGS) entry which is preliminary data.</text>
</comment>
<dbReference type="RefSeq" id="WP_377942504.1">
    <property type="nucleotide sequence ID" value="NZ_JBHUCX010000020.1"/>
</dbReference>
<gene>
    <name evidence="1" type="ORF">ACFSB2_08030</name>
</gene>
<organism evidence="1 2">
    <name type="scientific">Alicyclobacillus fodiniaquatilis</name>
    <dbReference type="NCBI Taxonomy" id="1661150"/>
    <lineage>
        <taxon>Bacteria</taxon>
        <taxon>Bacillati</taxon>
        <taxon>Bacillota</taxon>
        <taxon>Bacilli</taxon>
        <taxon>Bacillales</taxon>
        <taxon>Alicyclobacillaceae</taxon>
        <taxon>Alicyclobacillus</taxon>
    </lineage>
</organism>
<sequence>MIDDGILGNIVERVSIFPTSINDTRARAGKAACSHETVSNEMKAGG</sequence>
<evidence type="ECO:0000313" key="2">
    <source>
        <dbReference type="Proteomes" id="UP001597079"/>
    </source>
</evidence>
<proteinExistence type="predicted"/>
<name>A0ABW4JG55_9BACL</name>
<keyword evidence="2" id="KW-1185">Reference proteome</keyword>